<organism evidence="6 7">
    <name type="scientific">Siminovitchia fortis</name>
    <dbReference type="NCBI Taxonomy" id="254758"/>
    <lineage>
        <taxon>Bacteria</taxon>
        <taxon>Bacillati</taxon>
        <taxon>Bacillota</taxon>
        <taxon>Bacilli</taxon>
        <taxon>Bacillales</taxon>
        <taxon>Bacillaceae</taxon>
        <taxon>Siminovitchia</taxon>
    </lineage>
</organism>
<keyword evidence="4" id="KW-0804">Transcription</keyword>
<dbReference type="SUPFAM" id="SSF46785">
    <property type="entry name" value="Winged helix' DNA-binding domain"/>
    <property type="match status" value="1"/>
</dbReference>
<dbReference type="InterPro" id="IPR036388">
    <property type="entry name" value="WH-like_DNA-bd_sf"/>
</dbReference>
<dbReference type="Gene3D" id="3.40.190.290">
    <property type="match status" value="1"/>
</dbReference>
<reference evidence="6" key="1">
    <citation type="submission" date="2018-12" db="EMBL/GenBank/DDBJ databases">
        <authorList>
            <person name="Sun L."/>
            <person name="Chen Z."/>
        </authorList>
    </citation>
    <scope>NUCLEOTIDE SEQUENCE [LARGE SCALE GENOMIC DNA]</scope>
    <source>
        <strain evidence="6">DSM 16012</strain>
    </source>
</reference>
<dbReference type="Pfam" id="PF03466">
    <property type="entry name" value="LysR_substrate"/>
    <property type="match status" value="1"/>
</dbReference>
<evidence type="ECO:0000256" key="4">
    <source>
        <dbReference type="ARBA" id="ARBA00023163"/>
    </source>
</evidence>
<sequence length="304" mass="34078">MDYERLKTFVAVAEKKSFSEAAKILYVTQPTISAQIKALEEELGTKLFERTTKKVEMTQSAEILLKYAKKIIHLSDSAHKEILKIEDSMYGDLKIGCSFTIGEYVLPEFLKLFKDDYPLIQMSVDITNSNNIVSNIKDQFIDVGLIETPIEDSQIIVEPFMEDELTLIAAPGYFSDNEITISAERLKDTPLIVREKGSGTRSVVSQYLNQAGMAEEDLNLVMELGSTEAVKSAVSAKLGVSIISKSAIKKELKLKLLKAYPIKDISFYRHFYIACRKDAVLKQTTELFMDQLKSSTVKSEKGAS</sequence>
<dbReference type="InterPro" id="IPR005119">
    <property type="entry name" value="LysR_subst-bd"/>
</dbReference>
<dbReference type="PANTHER" id="PTHR30126:SF64">
    <property type="entry name" value="HTH-TYPE TRANSCRIPTIONAL REGULATOR CITR"/>
    <property type="match status" value="1"/>
</dbReference>
<dbReference type="RefSeq" id="WP_120071881.1">
    <property type="nucleotide sequence ID" value="NZ_CP126113.1"/>
</dbReference>
<dbReference type="InterPro" id="IPR047788">
    <property type="entry name" value="LysR-like_Sec_metab"/>
</dbReference>
<dbReference type="FunFam" id="1.10.10.10:FF:000001">
    <property type="entry name" value="LysR family transcriptional regulator"/>
    <property type="match status" value="1"/>
</dbReference>
<keyword evidence="7" id="KW-1185">Reference proteome</keyword>
<dbReference type="PROSITE" id="PS50931">
    <property type="entry name" value="HTH_LYSR"/>
    <property type="match status" value="1"/>
</dbReference>
<evidence type="ECO:0000256" key="3">
    <source>
        <dbReference type="ARBA" id="ARBA00023125"/>
    </source>
</evidence>
<evidence type="ECO:0000313" key="6">
    <source>
        <dbReference type="EMBL" id="RWR12453.1"/>
    </source>
</evidence>
<dbReference type="NCBIfam" id="NF040786">
    <property type="entry name" value="LysR_Sec_metab"/>
    <property type="match status" value="1"/>
</dbReference>
<feature type="domain" description="HTH lysR-type" evidence="5">
    <location>
        <begin position="1"/>
        <end position="58"/>
    </location>
</feature>
<dbReference type="InterPro" id="IPR000847">
    <property type="entry name" value="LysR_HTH_N"/>
</dbReference>
<gene>
    <name evidence="6" type="ORF">D4N35_007110</name>
</gene>
<dbReference type="SUPFAM" id="SSF53850">
    <property type="entry name" value="Periplasmic binding protein-like II"/>
    <property type="match status" value="1"/>
</dbReference>
<dbReference type="PRINTS" id="PR00039">
    <property type="entry name" value="HTHLYSR"/>
</dbReference>
<evidence type="ECO:0000256" key="1">
    <source>
        <dbReference type="ARBA" id="ARBA00009437"/>
    </source>
</evidence>
<protein>
    <submittedName>
        <fullName evidence="6">LysR family transcriptional regulator</fullName>
    </submittedName>
</protein>
<dbReference type="GO" id="GO:0000976">
    <property type="term" value="F:transcription cis-regulatory region binding"/>
    <property type="evidence" value="ECO:0007669"/>
    <property type="project" value="TreeGrafter"/>
</dbReference>
<evidence type="ECO:0000259" key="5">
    <source>
        <dbReference type="PROSITE" id="PS50931"/>
    </source>
</evidence>
<dbReference type="GO" id="GO:0003700">
    <property type="term" value="F:DNA-binding transcription factor activity"/>
    <property type="evidence" value="ECO:0007669"/>
    <property type="project" value="InterPro"/>
</dbReference>
<comment type="caution">
    <text evidence="6">The sequence shown here is derived from an EMBL/GenBank/DDBJ whole genome shotgun (WGS) entry which is preliminary data.</text>
</comment>
<evidence type="ECO:0000313" key="7">
    <source>
        <dbReference type="Proteomes" id="UP000273811"/>
    </source>
</evidence>
<comment type="similarity">
    <text evidence="1">Belongs to the LysR transcriptional regulatory family.</text>
</comment>
<dbReference type="InterPro" id="IPR036390">
    <property type="entry name" value="WH_DNA-bd_sf"/>
</dbReference>
<dbReference type="OrthoDB" id="9785745at2"/>
<dbReference type="Proteomes" id="UP000273811">
    <property type="component" value="Unassembled WGS sequence"/>
</dbReference>
<dbReference type="PANTHER" id="PTHR30126">
    <property type="entry name" value="HTH-TYPE TRANSCRIPTIONAL REGULATOR"/>
    <property type="match status" value="1"/>
</dbReference>
<name>A0A451GBP9_9BACI</name>
<accession>A0A451GBP9</accession>
<dbReference type="AlphaFoldDB" id="A0A451GBP9"/>
<evidence type="ECO:0000256" key="2">
    <source>
        <dbReference type="ARBA" id="ARBA00023015"/>
    </source>
</evidence>
<proteinExistence type="inferred from homology"/>
<keyword evidence="2" id="KW-0805">Transcription regulation</keyword>
<dbReference type="Pfam" id="PF00126">
    <property type="entry name" value="HTH_1"/>
    <property type="match status" value="1"/>
</dbReference>
<dbReference type="Gene3D" id="1.10.10.10">
    <property type="entry name" value="Winged helix-like DNA-binding domain superfamily/Winged helix DNA-binding domain"/>
    <property type="match status" value="1"/>
</dbReference>
<dbReference type="EMBL" id="QYTU02000011">
    <property type="protein sequence ID" value="RWR12453.1"/>
    <property type="molecule type" value="Genomic_DNA"/>
</dbReference>
<dbReference type="CDD" id="cd08420">
    <property type="entry name" value="PBP2_CysL_like"/>
    <property type="match status" value="1"/>
</dbReference>
<keyword evidence="3" id="KW-0238">DNA-binding</keyword>